<dbReference type="Proteomes" id="UP000321353">
    <property type="component" value="Chromosome"/>
</dbReference>
<feature type="domain" description="Glycosyltransferase subfamily 4-like N-terminal" evidence="3">
    <location>
        <begin position="52"/>
        <end position="177"/>
    </location>
</feature>
<dbReference type="Gene3D" id="3.40.50.2000">
    <property type="entry name" value="Glycogen Phosphorylase B"/>
    <property type="match status" value="2"/>
</dbReference>
<feature type="domain" description="Glycosyl transferase family 1" evidence="2">
    <location>
        <begin position="190"/>
        <end position="344"/>
    </location>
</feature>
<evidence type="ECO:0000259" key="2">
    <source>
        <dbReference type="Pfam" id="PF00534"/>
    </source>
</evidence>
<evidence type="ECO:0000259" key="3">
    <source>
        <dbReference type="Pfam" id="PF13439"/>
    </source>
</evidence>
<dbReference type="RefSeq" id="WP_167546868.1">
    <property type="nucleotide sequence ID" value="NZ_CP036264.1"/>
</dbReference>
<dbReference type="InterPro" id="IPR028098">
    <property type="entry name" value="Glyco_trans_4-like_N"/>
</dbReference>
<dbReference type="SUPFAM" id="SSF53756">
    <property type="entry name" value="UDP-Glycosyltransferase/glycogen phosphorylase"/>
    <property type="match status" value="1"/>
</dbReference>
<name>A0A5B9MDY6_9BACT</name>
<dbReference type="GO" id="GO:0102710">
    <property type="term" value="F:D-inositol-3-phosphate glycosyltransferase activity"/>
    <property type="evidence" value="ECO:0007669"/>
    <property type="project" value="UniProtKB-EC"/>
</dbReference>
<evidence type="ECO:0000313" key="5">
    <source>
        <dbReference type="Proteomes" id="UP000321353"/>
    </source>
</evidence>
<organism evidence="4 5">
    <name type="scientific">Stieleria maiorica</name>
    <dbReference type="NCBI Taxonomy" id="2795974"/>
    <lineage>
        <taxon>Bacteria</taxon>
        <taxon>Pseudomonadati</taxon>
        <taxon>Planctomycetota</taxon>
        <taxon>Planctomycetia</taxon>
        <taxon>Pirellulales</taxon>
        <taxon>Pirellulaceae</taxon>
        <taxon>Stieleria</taxon>
    </lineage>
</organism>
<dbReference type="PANTHER" id="PTHR46401">
    <property type="entry name" value="GLYCOSYLTRANSFERASE WBBK-RELATED"/>
    <property type="match status" value="1"/>
</dbReference>
<dbReference type="Pfam" id="PF00534">
    <property type="entry name" value="Glycos_transf_1"/>
    <property type="match status" value="1"/>
</dbReference>
<dbReference type="AlphaFoldDB" id="A0A5B9MDY6"/>
<protein>
    <submittedName>
        <fullName evidence="4">D-inositol 3-phosphate glycosyltransferase</fullName>
        <ecNumber evidence="4">2.4.1.250</ecNumber>
    </submittedName>
</protein>
<sequence length="383" mass="42017">MIRVALLDTTVPGEPGSMGRFREQLVAALKTSFPDDVDVSTEFLGCDRATLARAPKRLQMWRRHHHIWRSARQLDVSDYDVLHLLDGSFGYVADSLPTDRVVVTVHDVIPRLQMDGVFAGAPPVGRGAKWLINRALQGVGGARVVCADSQSTVDDLQHYGCSVDGGIQIVPLAVETELFDGPPSQFTEVGQTRPYLFHLGNNGFYKNRRGAIEILKRIRDDIAVGLVLAGPPPDQPLREFCRESGLSDRIAFVCDPDESTLANYYRAAAALVFPSLYEGFGWPPLEAMAAGCPVVSSSAGSLPEVVGQAGVLADSGDYDAMARGCERLLVDPVFRADLIHAGHQQVKRFSRQRLAERMISVYRDVVDRREGRTRVKDATTSQT</sequence>
<dbReference type="GO" id="GO:0009103">
    <property type="term" value="P:lipopolysaccharide biosynthetic process"/>
    <property type="evidence" value="ECO:0007669"/>
    <property type="project" value="TreeGrafter"/>
</dbReference>
<accession>A0A5B9MDY6</accession>
<dbReference type="KEGG" id="smam:Mal15_35370"/>
<reference evidence="4 5" key="1">
    <citation type="submission" date="2019-02" db="EMBL/GenBank/DDBJ databases">
        <title>Planctomycetal bacteria perform biofilm scaping via a novel small molecule.</title>
        <authorList>
            <person name="Jeske O."/>
            <person name="Boedeker C."/>
            <person name="Wiegand S."/>
            <person name="Breitling P."/>
            <person name="Kallscheuer N."/>
            <person name="Jogler M."/>
            <person name="Rohde M."/>
            <person name="Petersen J."/>
            <person name="Medema M.H."/>
            <person name="Surup F."/>
            <person name="Jogler C."/>
        </authorList>
    </citation>
    <scope>NUCLEOTIDE SEQUENCE [LARGE SCALE GENOMIC DNA]</scope>
    <source>
        <strain evidence="4 5">Mal15</strain>
    </source>
</reference>
<dbReference type="EC" id="2.4.1.250" evidence="4"/>
<dbReference type="Pfam" id="PF13439">
    <property type="entry name" value="Glyco_transf_4"/>
    <property type="match status" value="1"/>
</dbReference>
<keyword evidence="1 4" id="KW-0808">Transferase</keyword>
<proteinExistence type="predicted"/>
<dbReference type="PANTHER" id="PTHR46401:SF2">
    <property type="entry name" value="GLYCOSYLTRANSFERASE WBBK-RELATED"/>
    <property type="match status" value="1"/>
</dbReference>
<evidence type="ECO:0000256" key="1">
    <source>
        <dbReference type="ARBA" id="ARBA00022679"/>
    </source>
</evidence>
<dbReference type="EMBL" id="CP036264">
    <property type="protein sequence ID" value="QEF99472.1"/>
    <property type="molecule type" value="Genomic_DNA"/>
</dbReference>
<gene>
    <name evidence="4" type="primary">mshA_1</name>
    <name evidence="4" type="ORF">Mal15_35370</name>
</gene>
<keyword evidence="4" id="KW-0328">Glycosyltransferase</keyword>
<keyword evidence="5" id="KW-1185">Reference proteome</keyword>
<evidence type="ECO:0000313" key="4">
    <source>
        <dbReference type="EMBL" id="QEF99472.1"/>
    </source>
</evidence>
<dbReference type="InterPro" id="IPR001296">
    <property type="entry name" value="Glyco_trans_1"/>
</dbReference>
<dbReference type="CDD" id="cd03809">
    <property type="entry name" value="GT4_MtfB-like"/>
    <property type="match status" value="1"/>
</dbReference>